<dbReference type="Pfam" id="PF22483">
    <property type="entry name" value="Mu-transpos_C_2"/>
    <property type="match status" value="1"/>
</dbReference>
<evidence type="ECO:0000259" key="2">
    <source>
        <dbReference type="PROSITE" id="PS50994"/>
    </source>
</evidence>
<dbReference type="Pfam" id="PF00665">
    <property type="entry name" value="rve"/>
    <property type="match status" value="1"/>
</dbReference>
<dbReference type="AlphaFoldDB" id="A0A1E3X625"/>
<dbReference type="PROSITE" id="PS50994">
    <property type="entry name" value="INTEGRASE"/>
    <property type="match status" value="1"/>
</dbReference>
<protein>
    <submittedName>
        <fullName evidence="3">Transposase istA</fullName>
    </submittedName>
</protein>
<comment type="caution">
    <text evidence="3">The sequence shown here is derived from an EMBL/GenBank/DDBJ whole genome shotgun (WGS) entry which is preliminary data.</text>
</comment>
<gene>
    <name evidence="3" type="primary">istA_2</name>
    <name evidence="3" type="ORF">SCARUB_04475</name>
</gene>
<sequence length="475" mass="56052">MMLGLAMYTTIKTLWKLGKSKSEIARLTRHDWKTVNKVIKALEKGNEYPEAKKRKSVVDPLKEMVMKMLEEGLSGVRIHEELVREGFSGSYSSVKKCIRKLKRKENIFVRIHTACGQEAQVDFGYIGMIRDNNGKRRKSWVFNMKLSYSRYDYYEKVYDQRVETFINCHINAFEYFGGVPEVVRIDNLKAAVLKANFYEVVYQRIYKCFAEYYGFRPLPCRIYHPNDKGKVESGIKYVKGNFFKGRDFRDGTDCDIKLREWTKRANKRVHGTTKKVPADVFEEEERQRLLPLPETRYQLPAGGTRRVYHDCHIFVDSNYYSVPFEYVGKEVEIELEENLLRIYYQSRQIALHKRIHGRGEFSTDTNHYPPYKQYSETQYQEKYQIKMKEIGTFAEQLFFLILKEQKSYWSQSVKGILALRRKYPVEILDQACKRALAYGAYRYQTVKNICENGAYALPLEFESTQQEGRFGGEYT</sequence>
<dbReference type="InterPro" id="IPR054353">
    <property type="entry name" value="IstA-like_C"/>
</dbReference>
<dbReference type="InterPro" id="IPR012337">
    <property type="entry name" value="RNaseH-like_sf"/>
</dbReference>
<dbReference type="PANTHER" id="PTHR35004">
    <property type="entry name" value="TRANSPOSASE RV3428C-RELATED"/>
    <property type="match status" value="1"/>
</dbReference>
<dbReference type="Gene3D" id="3.30.420.10">
    <property type="entry name" value="Ribonuclease H-like superfamily/Ribonuclease H"/>
    <property type="match status" value="1"/>
</dbReference>
<dbReference type="GO" id="GO:0015074">
    <property type="term" value="P:DNA integration"/>
    <property type="evidence" value="ECO:0007669"/>
    <property type="project" value="InterPro"/>
</dbReference>
<proteinExistence type="inferred from homology"/>
<dbReference type="InterPro" id="IPR001584">
    <property type="entry name" value="Integrase_cat-core"/>
</dbReference>
<reference evidence="3 4" key="1">
    <citation type="submission" date="2016-07" db="EMBL/GenBank/DDBJ databases">
        <title>Draft genome of Scalindua rubra, obtained from a brine-seawater interface in the Red Sea, sheds light on salt adaptation in anammox bacteria.</title>
        <authorList>
            <person name="Speth D.R."/>
            <person name="Lagkouvardos I."/>
            <person name="Wang Y."/>
            <person name="Qian P.-Y."/>
            <person name="Dutilh B.E."/>
            <person name="Jetten M.S."/>
        </authorList>
    </citation>
    <scope>NUCLEOTIDE SEQUENCE [LARGE SCALE GENOMIC DNA]</scope>
    <source>
        <strain evidence="3">BSI-1</strain>
    </source>
</reference>
<accession>A0A1E3X625</accession>
<dbReference type="SUPFAM" id="SSF53098">
    <property type="entry name" value="Ribonuclease H-like"/>
    <property type="match status" value="1"/>
</dbReference>
<dbReference type="GO" id="GO:0003676">
    <property type="term" value="F:nucleic acid binding"/>
    <property type="evidence" value="ECO:0007669"/>
    <property type="project" value="InterPro"/>
</dbReference>
<dbReference type="PATRIC" id="fig|1872076.5.peg.5366"/>
<organism evidence="3 4">
    <name type="scientific">Candidatus Scalindua rubra</name>
    <dbReference type="NCBI Taxonomy" id="1872076"/>
    <lineage>
        <taxon>Bacteria</taxon>
        <taxon>Pseudomonadati</taxon>
        <taxon>Planctomycetota</taxon>
        <taxon>Candidatus Brocadiia</taxon>
        <taxon>Candidatus Brocadiales</taxon>
        <taxon>Candidatus Scalinduaceae</taxon>
        <taxon>Candidatus Scalindua</taxon>
    </lineage>
</organism>
<dbReference type="InterPro" id="IPR036397">
    <property type="entry name" value="RNaseH_sf"/>
</dbReference>
<feature type="domain" description="Integrase catalytic" evidence="2">
    <location>
        <begin position="110"/>
        <end position="285"/>
    </location>
</feature>
<evidence type="ECO:0000313" key="3">
    <source>
        <dbReference type="EMBL" id="ODS30414.1"/>
    </source>
</evidence>
<dbReference type="Proteomes" id="UP000094056">
    <property type="component" value="Unassembled WGS sequence"/>
</dbReference>
<dbReference type="EMBL" id="MAYW01000229">
    <property type="protein sequence ID" value="ODS30414.1"/>
    <property type="molecule type" value="Genomic_DNA"/>
</dbReference>
<name>A0A1E3X625_9BACT</name>
<evidence type="ECO:0000256" key="1">
    <source>
        <dbReference type="ARBA" id="ARBA00009277"/>
    </source>
</evidence>
<evidence type="ECO:0000313" key="4">
    <source>
        <dbReference type="Proteomes" id="UP000094056"/>
    </source>
</evidence>
<comment type="similarity">
    <text evidence="1">Belongs to the transposase IS21/IS408/IS1162 family.</text>
</comment>
<dbReference type="NCBIfam" id="NF033546">
    <property type="entry name" value="transpos_IS21"/>
    <property type="match status" value="1"/>
</dbReference>